<keyword evidence="4" id="KW-0175">Coiled coil</keyword>
<name>A0AAX4HR48_9BACT</name>
<dbReference type="PROSITE" id="PS50005">
    <property type="entry name" value="TPR"/>
    <property type="match status" value="1"/>
</dbReference>
<feature type="region of interest" description="Disordered" evidence="5">
    <location>
        <begin position="113"/>
        <end position="163"/>
    </location>
</feature>
<protein>
    <submittedName>
        <fullName evidence="7">Tetratricopeptide repeat protein</fullName>
    </submittedName>
</protein>
<feature type="repeat" description="TPR" evidence="3">
    <location>
        <begin position="993"/>
        <end position="1026"/>
    </location>
</feature>
<evidence type="ECO:0000256" key="3">
    <source>
        <dbReference type="PROSITE-ProRule" id="PRU00339"/>
    </source>
</evidence>
<feature type="compositionally biased region" description="Basic and acidic residues" evidence="5">
    <location>
        <begin position="154"/>
        <end position="163"/>
    </location>
</feature>
<reference evidence="7 8" key="1">
    <citation type="submission" date="2023-11" db="EMBL/GenBank/DDBJ databases">
        <title>Peredibacter starrii A3.12.</title>
        <authorList>
            <person name="Mitchell R.J."/>
        </authorList>
    </citation>
    <scope>NUCLEOTIDE SEQUENCE [LARGE SCALE GENOMIC DNA]</scope>
    <source>
        <strain evidence="7 8">A3.12</strain>
    </source>
</reference>
<dbReference type="KEGG" id="psti:SOO65_01540"/>
<keyword evidence="1" id="KW-0677">Repeat</keyword>
<dbReference type="SMART" id="SM00028">
    <property type="entry name" value="TPR"/>
    <property type="match status" value="7"/>
</dbReference>
<dbReference type="InterPro" id="IPR011990">
    <property type="entry name" value="TPR-like_helical_dom_sf"/>
</dbReference>
<evidence type="ECO:0000313" key="8">
    <source>
        <dbReference type="Proteomes" id="UP001324634"/>
    </source>
</evidence>
<keyword evidence="6" id="KW-1133">Transmembrane helix</keyword>
<proteinExistence type="predicted"/>
<dbReference type="PANTHER" id="PTHR45586">
    <property type="entry name" value="TPR REPEAT-CONTAINING PROTEIN PA4667"/>
    <property type="match status" value="1"/>
</dbReference>
<feature type="region of interest" description="Disordered" evidence="5">
    <location>
        <begin position="260"/>
        <end position="279"/>
    </location>
</feature>
<feature type="compositionally biased region" description="Polar residues" evidence="5">
    <location>
        <begin position="113"/>
        <end position="122"/>
    </location>
</feature>
<dbReference type="RefSeq" id="WP_321395857.1">
    <property type="nucleotide sequence ID" value="NZ_CP139487.1"/>
</dbReference>
<keyword evidence="2 3" id="KW-0802">TPR repeat</keyword>
<feature type="compositionally biased region" description="Acidic residues" evidence="5">
    <location>
        <begin position="265"/>
        <end position="277"/>
    </location>
</feature>
<dbReference type="Pfam" id="PF13432">
    <property type="entry name" value="TPR_16"/>
    <property type="match status" value="3"/>
</dbReference>
<keyword evidence="6" id="KW-0812">Transmembrane</keyword>
<feature type="coiled-coil region" evidence="4">
    <location>
        <begin position="168"/>
        <end position="218"/>
    </location>
</feature>
<accession>A0AAX4HR48</accession>
<evidence type="ECO:0000256" key="4">
    <source>
        <dbReference type="SAM" id="Coils"/>
    </source>
</evidence>
<dbReference type="InterPro" id="IPR051012">
    <property type="entry name" value="CellSynth/LPSAsmb/PSIAsmb"/>
</dbReference>
<dbReference type="Gene3D" id="1.25.40.10">
    <property type="entry name" value="Tetratricopeptide repeat domain"/>
    <property type="match status" value="3"/>
</dbReference>
<evidence type="ECO:0000256" key="6">
    <source>
        <dbReference type="SAM" id="Phobius"/>
    </source>
</evidence>
<evidence type="ECO:0000313" key="7">
    <source>
        <dbReference type="EMBL" id="WPU65424.1"/>
    </source>
</evidence>
<keyword evidence="6" id="KW-0472">Membrane</keyword>
<dbReference type="EMBL" id="CP139487">
    <property type="protein sequence ID" value="WPU65424.1"/>
    <property type="molecule type" value="Genomic_DNA"/>
</dbReference>
<sequence>MTKYRIRLTSGRVIGPFVKAQLFDLKAKGHIRGNEEAQIFPTGNWGPITSFDFYPELMDENKTVMQTESTDEKTFVIDLTQLRNQKNEKELEQYDHGTIVPVEALTETIRMSSAEQKVQLSQVEPAPAPTPEPEPEEPKEPTRTAVTASQEIRLNPEEGERNEKTQINIVAQAEIQNMRRKQAAAEARAKAEAEEAERLKAEEDARQLALAIQRQEEAEKAKDDSTQMITLDLVKSDLLVDAEVNEAHIEKERKVVQKKKKALEGEDEEEEKPEDDAEALKKKKKKKIIMIVAGALIAYALLFPGDEKPKKPPFQHLAPLIEFPIPFDQAEPKRSQAEFNKGMELFNRGNYASLIQAGVNFKSSYENNLENKDALNFLVRTYAEELKHSKNKQVDAQTLFKLIQGKRPYLVQDPNGVIGLNLFYMTIDKPGAAVDVVQKYLKLNPKNVTQDLFAVHLLSLMKLGKIELSRQFYQALMKAPEKNRYAYEALIQYMLLNQESALALEYADEALKKFPQVLTFYFLKAELLLKEKRYKEMVPLLQVTEEKGLDYNDINRAKFLELTGLLLAAQGNVKQATIFLTKSLQVKDSDELRVKLADLTTGDGTPADTDKLINQSKAVKLLIEARDFYDKRNYELAMSTAARAVDAYPGYIPAELFLSKVQLRLGLAREGLKTIEALVQKYPEDRAINIALVEAYTNTYKFNDARNRMTILASTPLKESWEFASLNARLFLKMGDSLQAMSWLKTSVGNNPLNDADIFSLSEILLKRANFDNARMLLNNAIELDPINPDYRIAYAKLIYETQDDQAAIGYLLSLLDEFGENAKILSEIAIFYYRVGKVKDFQDYKKKIEALPYKDKALYEFMIKAAMMDERYLEVPGLVEQLLAIEPGDLDAMMTAGRVLYEEGKLVEAAKWFKRVQEKLNSYPKVLYYIAKIKFLSKDYDGAMEEIKKDIKDNGENDLSLVFMAEIQAEKGEFIESENLYKRAQKLNPRSYEALVGLADLSTKRNNFDLALDLYKRAMKQKTDEPIIHKKIGDVYRLLGQGTLAIESYKLYLDMEPEAREKANIEAYIQLMQ</sequence>
<dbReference type="SUPFAM" id="SSF48452">
    <property type="entry name" value="TPR-like"/>
    <property type="match status" value="3"/>
</dbReference>
<evidence type="ECO:0000256" key="2">
    <source>
        <dbReference type="ARBA" id="ARBA00022803"/>
    </source>
</evidence>
<keyword evidence="8" id="KW-1185">Reference proteome</keyword>
<feature type="transmembrane region" description="Helical" evidence="6">
    <location>
        <begin position="288"/>
        <end position="305"/>
    </location>
</feature>
<dbReference type="InterPro" id="IPR019734">
    <property type="entry name" value="TPR_rpt"/>
</dbReference>
<dbReference type="PANTHER" id="PTHR45586:SF1">
    <property type="entry name" value="LIPOPOLYSACCHARIDE ASSEMBLY PROTEIN B"/>
    <property type="match status" value="1"/>
</dbReference>
<evidence type="ECO:0000256" key="5">
    <source>
        <dbReference type="SAM" id="MobiDB-lite"/>
    </source>
</evidence>
<dbReference type="Proteomes" id="UP001324634">
    <property type="component" value="Chromosome"/>
</dbReference>
<organism evidence="7 8">
    <name type="scientific">Peredibacter starrii</name>
    <dbReference type="NCBI Taxonomy" id="28202"/>
    <lineage>
        <taxon>Bacteria</taxon>
        <taxon>Pseudomonadati</taxon>
        <taxon>Bdellovibrionota</taxon>
        <taxon>Bacteriovoracia</taxon>
        <taxon>Bacteriovoracales</taxon>
        <taxon>Bacteriovoracaceae</taxon>
        <taxon>Peredibacter</taxon>
    </lineage>
</organism>
<dbReference type="AlphaFoldDB" id="A0AAX4HR48"/>
<evidence type="ECO:0000256" key="1">
    <source>
        <dbReference type="ARBA" id="ARBA00022737"/>
    </source>
</evidence>
<gene>
    <name evidence="7" type="ORF">SOO65_01540</name>
</gene>